<evidence type="ECO:0000256" key="1">
    <source>
        <dbReference type="SAM" id="Coils"/>
    </source>
</evidence>
<reference evidence="3" key="1">
    <citation type="journal article" date="2023" name="Genome Biol. Evol.">
        <title>Long-read-based Genome Assembly of Drosophila gunungcola Reveals Fewer Chemosensory Genes in Flower-breeding Species.</title>
        <authorList>
            <person name="Negi A."/>
            <person name="Liao B.Y."/>
            <person name="Yeh S.D."/>
        </authorList>
    </citation>
    <scope>NUCLEOTIDE SEQUENCE</scope>
    <source>
        <strain evidence="3">Sukarami</strain>
    </source>
</reference>
<dbReference type="PROSITE" id="PS50021">
    <property type="entry name" value="CH"/>
    <property type="match status" value="1"/>
</dbReference>
<name>A0A9Q0BMM8_9MUSC</name>
<dbReference type="InterPro" id="IPR001715">
    <property type="entry name" value="CH_dom"/>
</dbReference>
<dbReference type="GO" id="GO:0008017">
    <property type="term" value="F:microtubule binding"/>
    <property type="evidence" value="ECO:0007669"/>
    <property type="project" value="InterPro"/>
</dbReference>
<dbReference type="InterPro" id="IPR036872">
    <property type="entry name" value="CH_dom_sf"/>
</dbReference>
<feature type="domain" description="Calponin-homology (CH)" evidence="2">
    <location>
        <begin position="20"/>
        <end position="129"/>
    </location>
</feature>
<evidence type="ECO:0000259" key="2">
    <source>
        <dbReference type="PROSITE" id="PS50021"/>
    </source>
</evidence>
<dbReference type="InterPro" id="IPR027328">
    <property type="entry name" value="MAPRE"/>
</dbReference>
<organism evidence="3 4">
    <name type="scientific">Drosophila gunungcola</name>
    <name type="common">fruit fly</name>
    <dbReference type="NCBI Taxonomy" id="103775"/>
    <lineage>
        <taxon>Eukaryota</taxon>
        <taxon>Metazoa</taxon>
        <taxon>Ecdysozoa</taxon>
        <taxon>Arthropoda</taxon>
        <taxon>Hexapoda</taxon>
        <taxon>Insecta</taxon>
        <taxon>Pterygota</taxon>
        <taxon>Neoptera</taxon>
        <taxon>Endopterygota</taxon>
        <taxon>Diptera</taxon>
        <taxon>Brachycera</taxon>
        <taxon>Muscomorpha</taxon>
        <taxon>Ephydroidea</taxon>
        <taxon>Drosophilidae</taxon>
        <taxon>Drosophila</taxon>
        <taxon>Sophophora</taxon>
    </lineage>
</organism>
<keyword evidence="1" id="KW-0175">Coiled coil</keyword>
<dbReference type="SUPFAM" id="SSF47576">
    <property type="entry name" value="Calponin-homology domain, CH-domain"/>
    <property type="match status" value="1"/>
</dbReference>
<evidence type="ECO:0000313" key="3">
    <source>
        <dbReference type="EMBL" id="KAI8038087.1"/>
    </source>
</evidence>
<dbReference type="Gene3D" id="1.10.418.10">
    <property type="entry name" value="Calponin-like domain"/>
    <property type="match status" value="1"/>
</dbReference>
<evidence type="ECO:0000313" key="4">
    <source>
        <dbReference type="Proteomes" id="UP001059596"/>
    </source>
</evidence>
<comment type="caution">
    <text evidence="3">The sequence shown here is derived from an EMBL/GenBank/DDBJ whole genome shotgun (WGS) entry which is preliminary data.</text>
</comment>
<dbReference type="AlphaFoldDB" id="A0A9Q0BMM8"/>
<feature type="coiled-coil region" evidence="1">
    <location>
        <begin position="313"/>
        <end position="347"/>
    </location>
</feature>
<accession>A0A9Q0BMM8</accession>
<sequence>MTHLARITKTKPTQIVHDVFVQKSEMISIRNLLVFFNKTLDCELLSMDDLKTGAVYCQVMHRLFPKSILIEKVKFYTHSKVDFKLNFRLLLNCFEKLKVTRYLPVEELILGHSHYDLCNWMYKFFQTNDNGREYDAKKVRKNSSIGLSRGPKFVGMTSHANAMQKCQSMIFNYIKDPNKYERRSCLGSISYDRINFTKTLPDKQIIKQKSKPPPKKSAIFLEFHPESKYVPLPSESEDELNLGGQQSFRQNKLLDKLSSDEKVLTRAFFTIEMSNNPRSLKNGRDSTGFKSLKALSNKCNQYIIDLQTKVLIINDLKCKIRSLATTIKELTEKFKNMEQVLIKYGDNPTCAVQKIKNILFLDPQMAAVPLRRPHRRRDFKESYHSEEKAFTIEFSNNPKSLKNGRDPTNFRSLSNKCDHYISDHQTKVLIINDLKCKIRRLDTKIRELTEKWNNMEHVFIKYSNNPTCAVKNMKNILFIDPQVAAVPPRRPHEKGETNHDAASHFKVQLIKEGSFIKHQTMPNDKVYCHLMPSRHSKETKTCIEFVSKKSVDSFNDDPSRNHMNRSSNDPTILNCHSKRYTKHALDSLVEDEQHNTRSRSPVGMHCCHIRDWTDIPAGHQDRRCSEERDSCNKKIVNIKSPTRIPKMVKSHGCNIDIE</sequence>
<keyword evidence="4" id="KW-1185">Reference proteome</keyword>
<dbReference type="EMBL" id="JAMKOV010000009">
    <property type="protein sequence ID" value="KAI8038087.1"/>
    <property type="molecule type" value="Genomic_DNA"/>
</dbReference>
<dbReference type="Pfam" id="PF00307">
    <property type="entry name" value="CH"/>
    <property type="match status" value="1"/>
</dbReference>
<protein>
    <recommendedName>
        <fullName evidence="2">Calponin-homology (CH) domain-containing protein</fullName>
    </recommendedName>
</protein>
<dbReference type="Proteomes" id="UP001059596">
    <property type="component" value="Unassembled WGS sequence"/>
</dbReference>
<dbReference type="OrthoDB" id="7870873at2759"/>
<proteinExistence type="predicted"/>
<dbReference type="PANTHER" id="PTHR10623">
    <property type="entry name" value="MICROTUBULE-ASSOCIATED PROTEIN RP/EB FAMILY MEMBER"/>
    <property type="match status" value="1"/>
</dbReference>
<gene>
    <name evidence="3" type="ORF">M5D96_009128</name>
</gene>